<dbReference type="Xenbase" id="XB-GENE-969334">
    <property type="gene designation" value="vps37a"/>
</dbReference>
<accession>A0A6I8PPX2</accession>
<dbReference type="Ensembl" id="ENSXETT00000060723">
    <property type="protein sequence ID" value="ENSXETP00000061551"/>
    <property type="gene ID" value="ENSXETG00000000697"/>
</dbReference>
<evidence type="ECO:0000256" key="7">
    <source>
        <dbReference type="PROSITE-ProRule" id="PRU00646"/>
    </source>
</evidence>
<dbReference type="PROSITE" id="PS51314">
    <property type="entry name" value="VPS37_C"/>
    <property type="match status" value="1"/>
</dbReference>
<dbReference type="PANTHER" id="PTHR13678:SF2">
    <property type="entry name" value="VACUOLAR PROTEIN SORTING-ASSOCIATED PROTEIN 37A"/>
    <property type="match status" value="1"/>
</dbReference>
<reference evidence="9" key="2">
    <citation type="submission" date="2020-05" db="UniProtKB">
        <authorList>
            <consortium name="Ensembl"/>
        </authorList>
    </citation>
    <scope>IDENTIFICATION</scope>
</reference>
<dbReference type="GO" id="GO:0031902">
    <property type="term" value="C:late endosome membrane"/>
    <property type="evidence" value="ECO:0007669"/>
    <property type="project" value="UniProtKB-SubCell"/>
</dbReference>
<organism evidence="9">
    <name type="scientific">Xenopus tropicalis</name>
    <name type="common">Western clawed frog</name>
    <name type="synonym">Silurana tropicalis</name>
    <dbReference type="NCBI Taxonomy" id="8364"/>
    <lineage>
        <taxon>Eukaryota</taxon>
        <taxon>Metazoa</taxon>
        <taxon>Chordata</taxon>
        <taxon>Craniata</taxon>
        <taxon>Vertebrata</taxon>
        <taxon>Euteleostomi</taxon>
        <taxon>Amphibia</taxon>
        <taxon>Batrachia</taxon>
        <taxon>Anura</taxon>
        <taxon>Pipoidea</taxon>
        <taxon>Pipidae</taxon>
        <taxon>Xenopodinae</taxon>
        <taxon>Xenopus</taxon>
        <taxon>Silurana</taxon>
    </lineage>
</organism>
<dbReference type="InterPro" id="IPR037202">
    <property type="entry name" value="ESCRT_assembly_dom"/>
</dbReference>
<dbReference type="Bgee" id="ENSXETG00000000697">
    <property type="expression patterns" value="Expressed in heart and 14 other cell types or tissues"/>
</dbReference>
<dbReference type="SUPFAM" id="SSF54495">
    <property type="entry name" value="UBC-like"/>
    <property type="match status" value="1"/>
</dbReference>
<dbReference type="InterPro" id="IPR029012">
    <property type="entry name" value="Helix_hairpin_bin_sf"/>
</dbReference>
<evidence type="ECO:0000256" key="4">
    <source>
        <dbReference type="ARBA" id="ARBA00022753"/>
    </source>
</evidence>
<dbReference type="CDD" id="cd11685">
    <property type="entry name" value="UEV_TSG101-like"/>
    <property type="match status" value="1"/>
</dbReference>
<comment type="function">
    <text evidence="6">Component of the ESCRT-I complex, a regulator of vesicular trafficking process. Required for the sorting of endocytic ubiquitinated cargos into multivesicular bodies. May be involved in cell growth and differentiation.</text>
</comment>
<proteinExistence type="inferred from homology"/>
<keyword evidence="4" id="KW-0967">Endosome</keyword>
<feature type="domain" description="VPS37 C-terminal" evidence="8">
    <location>
        <begin position="293"/>
        <end position="386"/>
    </location>
</feature>
<sequence length="402" mass="45945">MSWLFPSSKSPRPLQQLTSLQQQKQRQIESLKACHNSIAEIQKDVEYRLPFTVKNLTININILLPPQFPQEKPHISVFPPIHHHLVDKQGMNVICPLVNNFTMHSDLGKIVQTLLEEFWKNPPTLAPSSGSFPYLFSNPTGPPLYPHPGFPYLPPYPAQESSRSVPVSETVPPAYNSAKAAAPTYGLITDLPLPVPTSEVGINGFTYKMPDLPETFPELLELSVSQLSEMSDQEDVLLEQFVNLPQLKQVISDKEELVRNIEEMAKRNLQMEPVLEVKRQAILDKYEQLMQLKLSFEKKLQRQHELSESCSLSALQARLKVAAHEAEEESDKIADEFLEGKIEIDEFLVNFMDKRTVYPTFSHVRMYMYRTGGAWGFAKHYNWQLQNETLLTLLRISSYNSP</sequence>
<keyword evidence="5 7" id="KW-0653">Protein transport</keyword>
<keyword evidence="3 7" id="KW-0813">Transport</keyword>
<dbReference type="SUPFAM" id="SSF140111">
    <property type="entry name" value="Endosomal sorting complex assembly domain"/>
    <property type="match status" value="1"/>
</dbReference>
<evidence type="ECO:0000313" key="9">
    <source>
        <dbReference type="Ensembl" id="ENSXETP00000061551"/>
    </source>
</evidence>
<dbReference type="Gene3D" id="1.10.287.660">
    <property type="entry name" value="Helix hairpin bin"/>
    <property type="match status" value="1"/>
</dbReference>
<evidence type="ECO:0000256" key="6">
    <source>
        <dbReference type="ARBA" id="ARBA00025010"/>
    </source>
</evidence>
<evidence type="ECO:0000256" key="1">
    <source>
        <dbReference type="ARBA" id="ARBA00004633"/>
    </source>
</evidence>
<protein>
    <submittedName>
        <fullName evidence="9">Vacuolar protein sorting 37 homolog A</fullName>
    </submittedName>
</protein>
<dbReference type="Pfam" id="PF07200">
    <property type="entry name" value="Mod_r"/>
    <property type="match status" value="1"/>
</dbReference>
<reference evidence="9" key="1">
    <citation type="journal article" date="2010" name="Science">
        <title>The genome of the Western clawed frog Xenopus tropicalis.</title>
        <authorList>
            <person name="Hellsten U."/>
            <person name="Harland R.M."/>
            <person name="Gilchrist M.J."/>
            <person name="Hendrix D."/>
            <person name="Jurka J."/>
            <person name="Kapitonov V."/>
            <person name="Ovcharenko I."/>
            <person name="Putnam N.H."/>
            <person name="Shu S."/>
            <person name="Taher L."/>
            <person name="Blitz I.L."/>
            <person name="Blumberg B."/>
            <person name="Dichmann D.S."/>
            <person name="Dubchak I."/>
            <person name="Amaya E."/>
            <person name="Detter J.C."/>
            <person name="Fletcher R."/>
            <person name="Gerhard D.S."/>
            <person name="Goodstein D."/>
            <person name="Graves T."/>
            <person name="Grigoriev I.V."/>
            <person name="Grimwood J."/>
            <person name="Kawashima T."/>
            <person name="Lindquist E."/>
            <person name="Lucas S.M."/>
            <person name="Mead P.E."/>
            <person name="Mitros T."/>
            <person name="Ogino H."/>
            <person name="Ohta Y."/>
            <person name="Poliakov A.V."/>
            <person name="Pollet N."/>
            <person name="Robert J."/>
            <person name="Salamov A."/>
            <person name="Sater A.K."/>
            <person name="Schmutz J."/>
            <person name="Terry A."/>
            <person name="Vize P.D."/>
            <person name="Warren W.C."/>
            <person name="Wells D."/>
            <person name="Wills A."/>
            <person name="Wilson R.K."/>
            <person name="Zimmerman L.B."/>
            <person name="Zorn A.M."/>
            <person name="Grainger R."/>
            <person name="Grammer T."/>
            <person name="Khokha M.K."/>
            <person name="Richardson P.M."/>
            <person name="Rokhsar D.S."/>
        </authorList>
    </citation>
    <scope>NUCLEOTIDE SEQUENCE [LARGE SCALE GENOMIC DNA]</scope>
    <source>
        <strain evidence="9">Nigerian</strain>
    </source>
</reference>
<name>A0A6I8PPX2_XENTR</name>
<dbReference type="Gene3D" id="3.10.110.10">
    <property type="entry name" value="Ubiquitin Conjugating Enzyme"/>
    <property type="match status" value="1"/>
</dbReference>
<comment type="subcellular location">
    <subcellularLocation>
        <location evidence="1">Late endosome membrane</location>
        <topology evidence="1">Peripheral membrane protein</topology>
    </subcellularLocation>
</comment>
<evidence type="ECO:0000256" key="5">
    <source>
        <dbReference type="ARBA" id="ARBA00022927"/>
    </source>
</evidence>
<dbReference type="InterPro" id="IPR016135">
    <property type="entry name" value="UBQ-conjugating_enzyme/RWD"/>
</dbReference>
<dbReference type="AlphaFoldDB" id="A0A6I8PPX2"/>
<dbReference type="GO" id="GO:0015031">
    <property type="term" value="P:protein transport"/>
    <property type="evidence" value="ECO:0007669"/>
    <property type="project" value="UniProtKB-UniRule"/>
</dbReference>
<comment type="similarity">
    <text evidence="2">Belongs to the VPS37 family.</text>
</comment>
<gene>
    <name evidence="9" type="primary">vps37a</name>
</gene>
<dbReference type="GO" id="GO:0000813">
    <property type="term" value="C:ESCRT I complex"/>
    <property type="evidence" value="ECO:0007669"/>
    <property type="project" value="UniProtKB-ARBA"/>
</dbReference>
<dbReference type="FunCoup" id="A0A6I8PPX2">
    <property type="interactions" value="2570"/>
</dbReference>
<evidence type="ECO:0000256" key="3">
    <source>
        <dbReference type="ARBA" id="ARBA00022448"/>
    </source>
</evidence>
<dbReference type="InterPro" id="IPR009851">
    <property type="entry name" value="Mod_r"/>
</dbReference>
<evidence type="ECO:0000256" key="2">
    <source>
        <dbReference type="ARBA" id="ARBA00007617"/>
    </source>
</evidence>
<dbReference type="InParanoid" id="A0A6I8PPX2"/>
<evidence type="ECO:0000259" key="8">
    <source>
        <dbReference type="PROSITE" id="PS51314"/>
    </source>
</evidence>
<dbReference type="PANTHER" id="PTHR13678">
    <property type="entry name" value="VACUOLAR PROTEIN SORTING-ASSOCIATED PROTEIN 37"/>
    <property type="match status" value="1"/>
</dbReference>
<dbReference type="GeneTree" id="ENSGT00950000183012"/>